<organism evidence="2 3">
    <name type="scientific">Rhizobium rhizogenes</name>
    <name type="common">Agrobacterium rhizogenes</name>
    <dbReference type="NCBI Taxonomy" id="359"/>
    <lineage>
        <taxon>Bacteria</taxon>
        <taxon>Pseudomonadati</taxon>
        <taxon>Pseudomonadota</taxon>
        <taxon>Alphaproteobacteria</taxon>
        <taxon>Hyphomicrobiales</taxon>
        <taxon>Rhizobiaceae</taxon>
        <taxon>Rhizobium/Agrobacterium group</taxon>
        <taxon>Rhizobium</taxon>
    </lineage>
</organism>
<evidence type="ECO:0000313" key="3">
    <source>
        <dbReference type="Proteomes" id="UP000528185"/>
    </source>
</evidence>
<accession>A0AAN2A304</accession>
<sequence>MKPARTLLLAALLAAAGFLPTPAPFLARADDGKVDLQGEWTTDCLTIGRNDRHGIVTRITIHGGRMHAISQIYARNGCQQPTVQVRYEGTLDGGLKDHGSLLFAHTVSAITMTPNDGDVVAHYNGDPKGTGCGLSGWKENIPFDVDGRTCAAITFARKGETLFDRAWIDGNRLRFAAFPLKWSNRSPDDRPQSPLETVYYRTSY</sequence>
<dbReference type="RefSeq" id="WP_065115358.1">
    <property type="nucleotide sequence ID" value="NZ_CAICSX020000001.1"/>
</dbReference>
<name>A0AAN2A304_RHIRH</name>
<dbReference type="EMBL" id="CAICSX020000001">
    <property type="protein sequence ID" value="CAD0210805.1"/>
    <property type="molecule type" value="Genomic_DNA"/>
</dbReference>
<dbReference type="Proteomes" id="UP000528185">
    <property type="component" value="Unassembled WGS sequence"/>
</dbReference>
<evidence type="ECO:0000313" key="2">
    <source>
        <dbReference type="EMBL" id="CAD0210805.1"/>
    </source>
</evidence>
<protein>
    <recommendedName>
        <fullName evidence="4">APCDD1 domain-containing protein</fullName>
    </recommendedName>
</protein>
<proteinExistence type="predicted"/>
<keyword evidence="1" id="KW-0732">Signal</keyword>
<feature type="chain" id="PRO_5042984003" description="APCDD1 domain-containing protein" evidence="1">
    <location>
        <begin position="30"/>
        <end position="204"/>
    </location>
</feature>
<reference evidence="2 3" key="1">
    <citation type="submission" date="2020-06" db="EMBL/GenBank/DDBJ databases">
        <authorList>
            <person name="De Coninck B."/>
            <person name="Ibrahim H."/>
        </authorList>
    </citation>
    <scope>NUCLEOTIDE SEQUENCE [LARGE SCALE GENOMIC DNA]</scope>
    <source>
        <strain evidence="2">Ag_rhizogenes_K599</strain>
    </source>
</reference>
<evidence type="ECO:0000256" key="1">
    <source>
        <dbReference type="SAM" id="SignalP"/>
    </source>
</evidence>
<evidence type="ECO:0008006" key="4">
    <source>
        <dbReference type="Google" id="ProtNLM"/>
    </source>
</evidence>
<gene>
    <name evidence="2" type="ORF">AGRHK599_LOCUS823</name>
</gene>
<dbReference type="AlphaFoldDB" id="A0AAN2A304"/>
<comment type="caution">
    <text evidence="2">The sequence shown here is derived from an EMBL/GenBank/DDBJ whole genome shotgun (WGS) entry which is preliminary data.</text>
</comment>
<feature type="signal peptide" evidence="1">
    <location>
        <begin position="1"/>
        <end position="29"/>
    </location>
</feature>